<feature type="transmembrane region" description="Helical" evidence="6">
    <location>
        <begin position="49"/>
        <end position="69"/>
    </location>
</feature>
<feature type="transmembrane region" description="Helical" evidence="6">
    <location>
        <begin position="132"/>
        <end position="151"/>
    </location>
</feature>
<keyword evidence="2" id="KW-1003">Cell membrane</keyword>
<keyword evidence="4 6" id="KW-1133">Transmembrane helix</keyword>
<dbReference type="Pfam" id="PF03706">
    <property type="entry name" value="LPG_synthase_TM"/>
    <property type="match status" value="1"/>
</dbReference>
<keyword evidence="3 6" id="KW-0812">Transmembrane</keyword>
<dbReference type="AlphaFoldDB" id="A0AA49FJY4"/>
<organism evidence="7">
    <name type="scientific">Candidatus Nitricoxidivorans perseverans</name>
    <dbReference type="NCBI Taxonomy" id="2975601"/>
    <lineage>
        <taxon>Bacteria</taxon>
        <taxon>Pseudomonadati</taxon>
        <taxon>Pseudomonadota</taxon>
        <taxon>Betaproteobacteria</taxon>
        <taxon>Nitrosomonadales</taxon>
        <taxon>Sterolibacteriaceae</taxon>
        <taxon>Candidatus Nitricoxidivorans</taxon>
    </lineage>
</organism>
<evidence type="ECO:0000256" key="2">
    <source>
        <dbReference type="ARBA" id="ARBA00022475"/>
    </source>
</evidence>
<dbReference type="EMBL" id="CP107246">
    <property type="protein sequence ID" value="WIM05121.1"/>
    <property type="molecule type" value="Genomic_DNA"/>
</dbReference>
<feature type="transmembrane region" description="Helical" evidence="6">
    <location>
        <begin position="286"/>
        <end position="310"/>
    </location>
</feature>
<accession>A0AA49FJY4</accession>
<comment type="subcellular location">
    <subcellularLocation>
        <location evidence="1">Cell membrane</location>
        <topology evidence="1">Multi-pass membrane protein</topology>
    </subcellularLocation>
</comment>
<feature type="transmembrane region" description="Helical" evidence="6">
    <location>
        <begin position="157"/>
        <end position="177"/>
    </location>
</feature>
<reference evidence="7" key="1">
    <citation type="journal article" date="2023" name="Nat. Microbiol.">
        <title>Enrichment and characterization of a nitric oxide-reducing microbial community in a continuous bioreactor.</title>
        <authorList>
            <person name="Garrido-Amador P."/>
            <person name="Stortenbeker N."/>
            <person name="Wessels H.J.C.T."/>
            <person name="Speth D.R."/>
            <person name="Garcia-Heredia I."/>
            <person name="Kartal B."/>
        </authorList>
    </citation>
    <scope>NUCLEOTIDE SEQUENCE</scope>
    <source>
        <strain evidence="7">MAG1</strain>
    </source>
</reference>
<sequence length="327" mass="34578">MDRLRRNAADGCRVNWVRFGRLIVVAALLAMAVNYVDPGKLPGHFDRRLLVAALAMQPFVVAWILLTAWRHGLIVARQPVRLGITVPAVVLSVGLNALLPARASEALKATYLAEHAGLPMSRCVGAVLLERLADLFIVGLMGWGALILLNLEMAPAVLAGAVSLPLILLALMAILAGKSSSAADRFRLSPLRHFFAMLSAVADQFNPAGFMRLFGLGLLIWSSGFAMMAVFMGLGGSRTLSGLQYLAVFVVTTIGSAVPALPGGIGTYQAAGTFILTRYGFSTEEALALTTAAQLSVYLPTLALAILVSIRDGVGLRSLLGRARSAS</sequence>
<gene>
    <name evidence="7" type="ORF">OHM77_10500</name>
</gene>
<name>A0AA49FJY4_9PROT</name>
<evidence type="ECO:0000256" key="1">
    <source>
        <dbReference type="ARBA" id="ARBA00004651"/>
    </source>
</evidence>
<feature type="transmembrane region" description="Helical" evidence="6">
    <location>
        <begin position="213"/>
        <end position="234"/>
    </location>
</feature>
<feature type="transmembrane region" description="Helical" evidence="6">
    <location>
        <begin position="20"/>
        <end position="37"/>
    </location>
</feature>
<dbReference type="GO" id="GO:0005886">
    <property type="term" value="C:plasma membrane"/>
    <property type="evidence" value="ECO:0007669"/>
    <property type="project" value="UniProtKB-SubCell"/>
</dbReference>
<feature type="transmembrane region" description="Helical" evidence="6">
    <location>
        <begin position="81"/>
        <end position="99"/>
    </location>
</feature>
<dbReference type="KEGG" id="npv:OHM77_10500"/>
<evidence type="ECO:0000256" key="5">
    <source>
        <dbReference type="ARBA" id="ARBA00023136"/>
    </source>
</evidence>
<evidence type="ECO:0000256" key="6">
    <source>
        <dbReference type="SAM" id="Phobius"/>
    </source>
</evidence>
<evidence type="ECO:0000256" key="3">
    <source>
        <dbReference type="ARBA" id="ARBA00022692"/>
    </source>
</evidence>
<dbReference type="PANTHER" id="PTHR39087:SF2">
    <property type="entry name" value="UPF0104 MEMBRANE PROTEIN MJ1595"/>
    <property type="match status" value="1"/>
</dbReference>
<dbReference type="InterPro" id="IPR022791">
    <property type="entry name" value="L-PG_synthase/AglD"/>
</dbReference>
<dbReference type="PANTHER" id="PTHR39087">
    <property type="entry name" value="UPF0104 MEMBRANE PROTEIN MJ1595"/>
    <property type="match status" value="1"/>
</dbReference>
<feature type="transmembrane region" description="Helical" evidence="6">
    <location>
        <begin position="246"/>
        <end position="266"/>
    </location>
</feature>
<evidence type="ECO:0000313" key="7">
    <source>
        <dbReference type="EMBL" id="WIM05121.1"/>
    </source>
</evidence>
<proteinExistence type="predicted"/>
<protein>
    <submittedName>
        <fullName evidence="7">Flippase-like domain-containing protein</fullName>
    </submittedName>
</protein>
<evidence type="ECO:0000256" key="4">
    <source>
        <dbReference type="ARBA" id="ARBA00022989"/>
    </source>
</evidence>
<keyword evidence="5 6" id="KW-0472">Membrane</keyword>
<dbReference type="Proteomes" id="UP001234916">
    <property type="component" value="Chromosome"/>
</dbReference>